<protein>
    <recommendedName>
        <fullName evidence="3">UrcA family protein</fullName>
    </recommendedName>
</protein>
<organism evidence="1 2">
    <name type="scientific">Sphingomonas colocasiae</name>
    <dbReference type="NCBI Taxonomy" id="1848973"/>
    <lineage>
        <taxon>Bacteria</taxon>
        <taxon>Pseudomonadati</taxon>
        <taxon>Pseudomonadota</taxon>
        <taxon>Alphaproteobacteria</taxon>
        <taxon>Sphingomonadales</taxon>
        <taxon>Sphingomonadaceae</taxon>
        <taxon>Sphingomonas</taxon>
    </lineage>
</organism>
<keyword evidence="2" id="KW-1185">Reference proteome</keyword>
<evidence type="ECO:0000313" key="2">
    <source>
        <dbReference type="Proteomes" id="UP000706039"/>
    </source>
</evidence>
<name>A0ABS7PU73_9SPHN</name>
<dbReference type="RefSeq" id="WP_222991638.1">
    <property type="nucleotide sequence ID" value="NZ_JAINVV010000009.1"/>
</dbReference>
<sequence>MIWMLAAALLQAAPADDEIVVMGRRLQALSVILSRDAKGKFACGLSESSGNPAVDAQLCRTAAKCAKQGKVAADAMRSCIDARKPAILEEFAARVRSGKG</sequence>
<evidence type="ECO:0000313" key="1">
    <source>
        <dbReference type="EMBL" id="MBY8824539.1"/>
    </source>
</evidence>
<dbReference type="Proteomes" id="UP000706039">
    <property type="component" value="Unassembled WGS sequence"/>
</dbReference>
<dbReference type="EMBL" id="JAINVV010000009">
    <property type="protein sequence ID" value="MBY8824539.1"/>
    <property type="molecule type" value="Genomic_DNA"/>
</dbReference>
<accession>A0ABS7PU73</accession>
<proteinExistence type="predicted"/>
<gene>
    <name evidence="1" type="ORF">K7G82_19695</name>
</gene>
<reference evidence="1 2" key="1">
    <citation type="submission" date="2021-08" db="EMBL/GenBank/DDBJ databases">
        <authorList>
            <person name="Tuo L."/>
        </authorList>
    </citation>
    <scope>NUCLEOTIDE SEQUENCE [LARGE SCALE GENOMIC DNA]</scope>
    <source>
        <strain evidence="1 2">JCM 31229</strain>
    </source>
</reference>
<comment type="caution">
    <text evidence="1">The sequence shown here is derived from an EMBL/GenBank/DDBJ whole genome shotgun (WGS) entry which is preliminary data.</text>
</comment>
<evidence type="ECO:0008006" key="3">
    <source>
        <dbReference type="Google" id="ProtNLM"/>
    </source>
</evidence>